<reference evidence="1 2" key="1">
    <citation type="submission" date="2017-04" db="EMBL/GenBank/DDBJ databases">
        <title>Genome Sequence of Marinobacter salarius strain SMR5 Isolated from a culture of the Diatom Skeletonema marinoi.</title>
        <authorList>
            <person name="Topel M."/>
            <person name="Pinder M.I.M."/>
            <person name="Johansson O.N."/>
            <person name="Kourtchenko O."/>
            <person name="Godhe A."/>
            <person name="Clarke A.K."/>
        </authorList>
    </citation>
    <scope>NUCLEOTIDE SEQUENCE [LARGE SCALE GENOMIC DNA]</scope>
    <source>
        <strain evidence="1 2">SMR5</strain>
    </source>
</reference>
<dbReference type="STRING" id="1420917.AU15_19380"/>
<keyword evidence="1" id="KW-0449">Lipoprotein</keyword>
<dbReference type="AlphaFoldDB" id="A0A1W6K410"/>
<sequence length="410" mass="45372">MTRIMNRPSTICSSNRTPCRPSVRLKPASTFPALRGGAFCVGLWLMAGFPNVATAAPGPIETDFSDTDILVELPEPALTTSELPVSPEQLADTVQNQISRARSTGDPRFLGYADGMLQRWSGEMTDRLLTLRATLDQSLHRFDSARKDLETVVARSSATLQKNQARLLLANLEIVQGNYEDARKHCAQLQQSYPGLIADSCTAQVDARTGSPEAAYQKLQRRTDATDADVTSRLWAEGTLGDIAAQIGSPAAEDHWQTVLSIAPDDLYTRTQLADWYLGRNQNDKVLALTDDYEQVDSLAVIRAIAMAESGHPTAETLAESLRERFAEARWRGNLLHQRDMARFQLDVEGDAETALTFAADNWRSQREPLDTRLLLRAADAAGDNEPVRKVRTWLKEQGQTDARYPEAES</sequence>
<evidence type="ECO:0000313" key="2">
    <source>
        <dbReference type="Proteomes" id="UP000193100"/>
    </source>
</evidence>
<dbReference type="InterPro" id="IPR011990">
    <property type="entry name" value="TPR-like_helical_dom_sf"/>
</dbReference>
<evidence type="ECO:0000313" key="1">
    <source>
        <dbReference type="EMBL" id="ARM82120.1"/>
    </source>
</evidence>
<dbReference type="Proteomes" id="UP000193100">
    <property type="component" value="Chromosome"/>
</dbReference>
<proteinExistence type="predicted"/>
<protein>
    <submittedName>
        <fullName evidence="1">Putative PEP-CTERM system TPR-repeat lipoprotein</fullName>
    </submittedName>
</protein>
<dbReference type="SUPFAM" id="SSF48452">
    <property type="entry name" value="TPR-like"/>
    <property type="match status" value="1"/>
</dbReference>
<dbReference type="EMBL" id="CP020931">
    <property type="protein sequence ID" value="ARM82120.1"/>
    <property type="molecule type" value="Genomic_DNA"/>
</dbReference>
<accession>A0A1W6K410</accession>
<organism evidence="1 2">
    <name type="scientific">Marinobacter salarius</name>
    <dbReference type="NCBI Taxonomy" id="1420917"/>
    <lineage>
        <taxon>Bacteria</taxon>
        <taxon>Pseudomonadati</taxon>
        <taxon>Pseudomonadota</taxon>
        <taxon>Gammaproteobacteria</taxon>
        <taxon>Pseudomonadales</taxon>
        <taxon>Marinobacteraceae</taxon>
        <taxon>Marinobacter</taxon>
    </lineage>
</organism>
<dbReference type="Gene3D" id="1.25.40.10">
    <property type="entry name" value="Tetratricopeptide repeat domain"/>
    <property type="match status" value="1"/>
</dbReference>
<name>A0A1W6K410_9GAMM</name>
<gene>
    <name evidence="1" type="ORF">MARSALSMR5_00014</name>
</gene>